<sequence length="199" mass="22850">MDSLLLSEHQFRDFVLYLDTLIVSVYDHAPLDVAAPYGASKLIGEELASRVYEQFRGRAALRSGGESRFVHPTREEHLLLLQQGLPFTVNFGLLITDRVLTTERFNTAVSGVPWLVFDWWQWLTRRLPQSRTSDAWMYLAVACPTYLHSEPCQMIGFAPDVLEGMEREGDRLYAAMQEQIANDLMNLWELPKDHFDSAL</sequence>
<organism evidence="1 2">
    <name type="scientific">Alicyclobacillus mengziensis</name>
    <dbReference type="NCBI Taxonomy" id="2931921"/>
    <lineage>
        <taxon>Bacteria</taxon>
        <taxon>Bacillati</taxon>
        <taxon>Bacillota</taxon>
        <taxon>Bacilli</taxon>
        <taxon>Bacillales</taxon>
        <taxon>Alicyclobacillaceae</taxon>
        <taxon>Alicyclobacillus</taxon>
    </lineage>
</organism>
<accession>A0A9X7Z5X4</accession>
<dbReference type="AlphaFoldDB" id="A0A9X7Z5X4"/>
<dbReference type="EMBL" id="CP071182">
    <property type="protein sequence ID" value="QSO45710.1"/>
    <property type="molecule type" value="Genomic_DNA"/>
</dbReference>
<name>A0A9X7Z5X4_9BACL</name>
<reference evidence="1 2" key="1">
    <citation type="submission" date="2021-02" db="EMBL/GenBank/DDBJ databases">
        <title>Alicyclobacillus curvatus sp. nov. and Alicyclobacillus mengziensis sp. nov., two acidophilic bacteria isolated from acid mine drainage.</title>
        <authorList>
            <person name="Huang Y."/>
        </authorList>
    </citation>
    <scope>NUCLEOTIDE SEQUENCE [LARGE SCALE GENOMIC DNA]</scope>
    <source>
        <strain evidence="1 2">S30H14</strain>
    </source>
</reference>
<keyword evidence="2" id="KW-1185">Reference proteome</keyword>
<evidence type="ECO:0000313" key="2">
    <source>
        <dbReference type="Proteomes" id="UP000663505"/>
    </source>
</evidence>
<dbReference type="Proteomes" id="UP000663505">
    <property type="component" value="Chromosome"/>
</dbReference>
<dbReference type="RefSeq" id="WP_206655079.1">
    <property type="nucleotide sequence ID" value="NZ_CP071182.1"/>
</dbReference>
<proteinExistence type="predicted"/>
<gene>
    <name evidence="1" type="ORF">JZ786_14240</name>
</gene>
<protein>
    <submittedName>
        <fullName evidence="1">Uncharacterized protein</fullName>
    </submittedName>
</protein>
<dbReference type="KEGG" id="afx:JZ786_14240"/>
<evidence type="ECO:0000313" key="1">
    <source>
        <dbReference type="EMBL" id="QSO45710.1"/>
    </source>
</evidence>